<name>X1EZY9_9ZZZZ</name>
<accession>X1EZY9</accession>
<dbReference type="AlphaFoldDB" id="X1EZY9"/>
<reference evidence="1" key="1">
    <citation type="journal article" date="2014" name="Front. Microbiol.">
        <title>High frequency of phylogenetically diverse reductive dehalogenase-homologous genes in deep subseafloor sedimentary metagenomes.</title>
        <authorList>
            <person name="Kawai M."/>
            <person name="Futagami T."/>
            <person name="Toyoda A."/>
            <person name="Takaki Y."/>
            <person name="Nishi S."/>
            <person name="Hori S."/>
            <person name="Arai W."/>
            <person name="Tsubouchi T."/>
            <person name="Morono Y."/>
            <person name="Uchiyama I."/>
            <person name="Ito T."/>
            <person name="Fujiyama A."/>
            <person name="Inagaki F."/>
            <person name="Takami H."/>
        </authorList>
    </citation>
    <scope>NUCLEOTIDE SEQUENCE</scope>
    <source>
        <strain evidence="1">Expedition CK06-06</strain>
    </source>
</reference>
<sequence>CIHINTSNVRLDLHHFDILGNSSVAGGTNYGIYVYRGFEDFLTNITIDGHRVVGQEHCRIKDFVYGIWGAYLDGVTVNNITIIENDIGLYLNYVGIETVANYSSIANVNFSYS</sequence>
<proteinExistence type="predicted"/>
<organism evidence="1">
    <name type="scientific">marine sediment metagenome</name>
    <dbReference type="NCBI Taxonomy" id="412755"/>
    <lineage>
        <taxon>unclassified sequences</taxon>
        <taxon>metagenomes</taxon>
        <taxon>ecological metagenomes</taxon>
    </lineage>
</organism>
<dbReference type="EMBL" id="BART01039704">
    <property type="protein sequence ID" value="GAH22704.1"/>
    <property type="molecule type" value="Genomic_DNA"/>
</dbReference>
<evidence type="ECO:0008006" key="2">
    <source>
        <dbReference type="Google" id="ProtNLM"/>
    </source>
</evidence>
<gene>
    <name evidence="1" type="ORF">S01H4_65095</name>
</gene>
<evidence type="ECO:0000313" key="1">
    <source>
        <dbReference type="EMBL" id="GAH22704.1"/>
    </source>
</evidence>
<protein>
    <recommendedName>
        <fullName evidence="2">Right handed beta helix domain-containing protein</fullName>
    </recommendedName>
</protein>
<feature type="non-terminal residue" evidence="1">
    <location>
        <position position="1"/>
    </location>
</feature>
<feature type="non-terminal residue" evidence="1">
    <location>
        <position position="113"/>
    </location>
</feature>
<comment type="caution">
    <text evidence="1">The sequence shown here is derived from an EMBL/GenBank/DDBJ whole genome shotgun (WGS) entry which is preliminary data.</text>
</comment>